<feature type="transmembrane region" description="Helical" evidence="4">
    <location>
        <begin position="191"/>
        <end position="210"/>
    </location>
</feature>
<evidence type="ECO:0000313" key="7">
    <source>
        <dbReference type="EMBL" id="MBD8045869.1"/>
    </source>
</evidence>
<feature type="transmembrane region" description="Helical" evidence="4">
    <location>
        <begin position="123"/>
        <end position="144"/>
    </location>
</feature>
<evidence type="ECO:0000256" key="3">
    <source>
        <dbReference type="ARBA" id="ARBA00022777"/>
    </source>
</evidence>
<evidence type="ECO:0000256" key="4">
    <source>
        <dbReference type="SAM" id="Phobius"/>
    </source>
</evidence>
<dbReference type="InterPro" id="IPR032834">
    <property type="entry name" value="NatK-like_C"/>
</dbReference>
<feature type="transmembrane region" description="Helical" evidence="4">
    <location>
        <begin position="90"/>
        <end position="111"/>
    </location>
</feature>
<feature type="domain" description="SpoOB alpha-helical" evidence="6">
    <location>
        <begin position="234"/>
        <end position="293"/>
    </location>
</feature>
<keyword evidence="4" id="KW-0472">Membrane</keyword>
<comment type="caution">
    <text evidence="7">The sequence shown here is derived from an EMBL/GenBank/DDBJ whole genome shotgun (WGS) entry which is preliminary data.</text>
</comment>
<dbReference type="InterPro" id="IPR016120">
    <property type="entry name" value="Sig_transdc_His_kin_SpoOB"/>
</dbReference>
<reference evidence="7 8" key="1">
    <citation type="submission" date="2020-08" db="EMBL/GenBank/DDBJ databases">
        <title>A Genomic Blueprint of the Chicken Gut Microbiome.</title>
        <authorList>
            <person name="Gilroy R."/>
            <person name="Ravi A."/>
            <person name="Getino M."/>
            <person name="Pursley I."/>
            <person name="Horton D.L."/>
            <person name="Alikhan N.-F."/>
            <person name="Baker D."/>
            <person name="Gharbi K."/>
            <person name="Hall N."/>
            <person name="Watson M."/>
            <person name="Adriaenssens E.M."/>
            <person name="Foster-Nyarko E."/>
            <person name="Jarju S."/>
            <person name="Secka A."/>
            <person name="Antonio M."/>
            <person name="Oren A."/>
            <person name="Chaudhuri R."/>
            <person name="La Ragione R.M."/>
            <person name="Hildebrand F."/>
            <person name="Pallen M.J."/>
        </authorList>
    </citation>
    <scope>NUCLEOTIDE SEQUENCE [LARGE SCALE GENOMIC DNA]</scope>
    <source>
        <strain evidence="7 8">N37</strain>
    </source>
</reference>
<dbReference type="CDD" id="cd16935">
    <property type="entry name" value="HATPase_AgrC-ComD-like"/>
    <property type="match status" value="1"/>
</dbReference>
<feature type="transmembrane region" description="Helical" evidence="4">
    <location>
        <begin position="156"/>
        <end position="179"/>
    </location>
</feature>
<feature type="domain" description="Sensor histidine kinase NatK-like C-terminal" evidence="5">
    <location>
        <begin position="329"/>
        <end position="429"/>
    </location>
</feature>
<dbReference type="SUPFAM" id="SSF55890">
    <property type="entry name" value="Sporulation response regulatory protein Spo0B"/>
    <property type="match status" value="1"/>
</dbReference>
<keyword evidence="4" id="KW-1133">Transmembrane helix</keyword>
<dbReference type="PANTHER" id="PTHR40448:SF1">
    <property type="entry name" value="TWO-COMPONENT SENSOR HISTIDINE KINASE"/>
    <property type="match status" value="1"/>
</dbReference>
<evidence type="ECO:0000313" key="8">
    <source>
        <dbReference type="Proteomes" id="UP000627166"/>
    </source>
</evidence>
<dbReference type="Gene3D" id="3.30.565.10">
    <property type="entry name" value="Histidine kinase-like ATPase, C-terminal domain"/>
    <property type="match status" value="1"/>
</dbReference>
<feature type="transmembrane region" description="Helical" evidence="4">
    <location>
        <begin position="35"/>
        <end position="56"/>
    </location>
</feature>
<proteinExistence type="predicted"/>
<dbReference type="EMBL" id="JACSQB010000019">
    <property type="protein sequence ID" value="MBD8045869.1"/>
    <property type="molecule type" value="Genomic_DNA"/>
</dbReference>
<dbReference type="Pfam" id="PF14689">
    <property type="entry name" value="SPOB_a"/>
    <property type="match status" value="1"/>
</dbReference>
<keyword evidence="1" id="KW-0597">Phosphoprotein</keyword>
<organism evidence="7 8">
    <name type="scientific">Clostridium faecium</name>
    <dbReference type="NCBI Taxonomy" id="2762223"/>
    <lineage>
        <taxon>Bacteria</taxon>
        <taxon>Bacillati</taxon>
        <taxon>Bacillota</taxon>
        <taxon>Clostridia</taxon>
        <taxon>Eubacteriales</taxon>
        <taxon>Clostridiaceae</taxon>
        <taxon>Clostridium</taxon>
    </lineage>
</organism>
<evidence type="ECO:0000259" key="6">
    <source>
        <dbReference type="Pfam" id="PF14689"/>
    </source>
</evidence>
<dbReference type="RefSeq" id="WP_191738845.1">
    <property type="nucleotide sequence ID" value="NZ_JACSQB010000019.1"/>
</dbReference>
<keyword evidence="8" id="KW-1185">Reference proteome</keyword>
<accession>A0ABR8YNN8</accession>
<dbReference type="Gene3D" id="1.10.287.130">
    <property type="match status" value="1"/>
</dbReference>
<keyword evidence="4" id="KW-0812">Transmembrane</keyword>
<keyword evidence="2" id="KW-0808">Transferase</keyword>
<dbReference type="SUPFAM" id="SSF55874">
    <property type="entry name" value="ATPase domain of HSP90 chaperone/DNA topoisomerase II/histidine kinase"/>
    <property type="match status" value="1"/>
</dbReference>
<feature type="transmembrane region" description="Helical" evidence="4">
    <location>
        <begin position="62"/>
        <end position="78"/>
    </location>
</feature>
<gene>
    <name evidence="7" type="ORF">H9637_02235</name>
</gene>
<keyword evidence="3" id="KW-0418">Kinase</keyword>
<name>A0ABR8YNN8_9CLOT</name>
<sequence>MDIVVISNVFIKVVEVILGYLFMKAMFDKNNRPNHVVVILLICQVVVTYLSNTYFGLGSQKGILFIIFCNVVTYKYIFNSDLLKIIFGNLAYIIVITFIELIFVSFTYMLFGINQNQLVSSNLYTVIYFTLTRTIVYLMIRFAGNIKIVQKNLKKVYVYELIMTLSINIFFIFMIFSLFKNKDVVEASSSTIFIMTITIIIFTGMVINIVNQIIKYSKKESEWLLLMREYERQQNYIENLDRLTYKLKAQRHDFNHHISCIYGLLELDNMDEAKKYAKELLKDVQEVNNIINIENSTILAILNNNLTVAKEKDIEVDLNIDIPKELKVNSMDISIILGNSLTNAIEACEGLRKKYIKLYMYMKGEYLIIKIKNSKKTDVFIDENSYETTKIDKENHGFGLKNIKYIVDKYDGLLKIEQSKEEFVLNIAMKENG</sequence>
<evidence type="ECO:0000259" key="5">
    <source>
        <dbReference type="Pfam" id="PF14501"/>
    </source>
</evidence>
<dbReference type="InterPro" id="IPR036890">
    <property type="entry name" value="HATPase_C_sf"/>
</dbReference>
<dbReference type="Pfam" id="PF14501">
    <property type="entry name" value="HATPase_c_5"/>
    <property type="match status" value="1"/>
</dbReference>
<feature type="transmembrane region" description="Helical" evidence="4">
    <location>
        <begin position="6"/>
        <end position="23"/>
    </location>
</feature>
<protein>
    <submittedName>
        <fullName evidence="7">GHKL domain-containing protein</fullName>
    </submittedName>
</protein>
<evidence type="ECO:0000256" key="1">
    <source>
        <dbReference type="ARBA" id="ARBA00022553"/>
    </source>
</evidence>
<dbReference type="PANTHER" id="PTHR40448">
    <property type="entry name" value="TWO-COMPONENT SENSOR HISTIDINE KINASE"/>
    <property type="match status" value="1"/>
</dbReference>
<evidence type="ECO:0000256" key="2">
    <source>
        <dbReference type="ARBA" id="ARBA00022679"/>
    </source>
</evidence>
<dbReference type="InterPro" id="IPR039506">
    <property type="entry name" value="SPOB_a"/>
</dbReference>
<dbReference type="Proteomes" id="UP000627166">
    <property type="component" value="Unassembled WGS sequence"/>
</dbReference>